<feature type="chain" id="PRO_5003551155" description="Pectate lyase superfamily protein domain-containing protein" evidence="2">
    <location>
        <begin position="22"/>
        <end position="654"/>
    </location>
</feature>
<evidence type="ECO:0000313" key="4">
    <source>
        <dbReference type="Proteomes" id="UP000004382"/>
    </source>
</evidence>
<organism evidence="3 4">
    <name type="scientific">Methylorubrum extorquens DSM 13060</name>
    <dbReference type="NCBI Taxonomy" id="882800"/>
    <lineage>
        <taxon>Bacteria</taxon>
        <taxon>Pseudomonadati</taxon>
        <taxon>Pseudomonadota</taxon>
        <taxon>Alphaproteobacteria</taxon>
        <taxon>Hyphomicrobiales</taxon>
        <taxon>Methylobacteriaceae</taxon>
        <taxon>Methylorubrum</taxon>
    </lineage>
</organism>
<dbReference type="Proteomes" id="UP000004382">
    <property type="component" value="Unassembled WGS sequence"/>
</dbReference>
<evidence type="ECO:0000256" key="2">
    <source>
        <dbReference type="SAM" id="SignalP"/>
    </source>
</evidence>
<dbReference type="RefSeq" id="WP_003600554.1">
    <property type="nucleotide sequence ID" value="NZ_AGJK01000069.1"/>
</dbReference>
<evidence type="ECO:0000256" key="1">
    <source>
        <dbReference type="SAM" id="MobiDB-lite"/>
    </source>
</evidence>
<dbReference type="Gene3D" id="2.160.20.10">
    <property type="entry name" value="Single-stranded right-handed beta-helix, Pectin lyase-like"/>
    <property type="match status" value="1"/>
</dbReference>
<accession>H1KJM6</accession>
<keyword evidence="2" id="KW-0732">Signal</keyword>
<protein>
    <recommendedName>
        <fullName evidence="5">Pectate lyase superfamily protein domain-containing protein</fullName>
    </recommendedName>
</protein>
<dbReference type="AlphaFoldDB" id="H1KJM6"/>
<feature type="compositionally biased region" description="Low complexity" evidence="1">
    <location>
        <begin position="547"/>
        <end position="557"/>
    </location>
</feature>
<evidence type="ECO:0000313" key="3">
    <source>
        <dbReference type="EMBL" id="EHP92271.1"/>
    </source>
</evidence>
<dbReference type="SUPFAM" id="SSF51126">
    <property type="entry name" value="Pectin lyase-like"/>
    <property type="match status" value="1"/>
</dbReference>
<dbReference type="InterPro" id="IPR011050">
    <property type="entry name" value="Pectin_lyase_fold/virulence"/>
</dbReference>
<proteinExistence type="predicted"/>
<gene>
    <name evidence="3" type="ORF">MetexDRAFT_2838</name>
</gene>
<reference evidence="3 4" key="1">
    <citation type="submission" date="2011-09" db="EMBL/GenBank/DDBJ databases">
        <title>The draft genome of Methylobacterium extorquens DSM 13060.</title>
        <authorList>
            <consortium name="US DOE Joint Genome Institute (JGI-PGF)"/>
            <person name="Lucas S."/>
            <person name="Han J."/>
            <person name="Lapidus A."/>
            <person name="Cheng J.-F."/>
            <person name="Goodwin L."/>
            <person name="Pitluck S."/>
            <person name="Peters L."/>
            <person name="Land M.L."/>
            <person name="Hauser L."/>
            <person name="Koskimaki J."/>
            <person name="Halonen O."/>
            <person name="Pirttila A."/>
            <person name="Frank C."/>
            <person name="Woyke T.J."/>
        </authorList>
    </citation>
    <scope>NUCLEOTIDE SEQUENCE [LARGE SCALE GENOMIC DNA]</scope>
    <source>
        <strain evidence="3 4">DSM 13060</strain>
    </source>
</reference>
<dbReference type="PATRIC" id="fig|882800.3.peg.2792"/>
<feature type="region of interest" description="Disordered" evidence="1">
    <location>
        <begin position="541"/>
        <end position="566"/>
    </location>
</feature>
<evidence type="ECO:0008006" key="5">
    <source>
        <dbReference type="Google" id="ProtNLM"/>
    </source>
</evidence>
<comment type="caution">
    <text evidence="3">The sequence shown here is derived from an EMBL/GenBank/DDBJ whole genome shotgun (WGS) entry which is preliminary data.</text>
</comment>
<feature type="signal peptide" evidence="2">
    <location>
        <begin position="1"/>
        <end position="21"/>
    </location>
</feature>
<name>H1KJM6_METEX</name>
<dbReference type="EMBL" id="AGJK01000069">
    <property type="protein sequence ID" value="EHP92271.1"/>
    <property type="molecule type" value="Genomic_DNA"/>
</dbReference>
<dbReference type="InterPro" id="IPR012334">
    <property type="entry name" value="Pectin_lyas_fold"/>
</dbReference>
<sequence precursor="true">MKPLSLLALAVGLIAAAPASAQQVLPPAQIDGAGNLKLGPVTLGKRQSGKTVITPDTLQILGSGSTGDVGEMSLRVPDSGAVARSLMARFDENVELSDFGWDKTGNTDCGPALQKAHDKIASRGGTIRMGAGVCWVNTSVSWTAAVRLQGQGWRESAGLDTGSWIKITNPTITPFAVTGQPSRGAEFRDVAVWQQQPGPTGATWAPTEYQPVWDIQNTLGTVKFHNIYLLSVTRGINNVNSGRLDADGLYGQVYRYGVSIDNALDLPRIKRVHFWTYATSDSRVLSWQLENADGIVSARSDNPFFSDIFAIVMRSAFRFVSSPAGVTNKFKIVNLDADLCKHAILVEGDGTSGQVAGMTHQGDSPFGGSYPGATAVKVAANNVSIQFNNFDARLQDQGAMTVTGTGHRFQVANAVINNWDRSGAGKSAFDIADGGSAANANVLQASNIEFVGAGTNIFPNQTAGLVLKVSDYFSRSSTPTFSPRIRATGSGGAVNLEANGRAVLSVDNPSGDSTILMRSGTGGMSLNAQSSTPNANIELKPQGSGGSASLWSAGGPAVRSGSDATNDSGLLVQRGQGTVKLVPEGNANASIDLNPAGTGTVNLNKQPRFNANNVTGSATASLGANSPATVPTAPYTWITARAADGTTVYIPAWR</sequence>